<reference evidence="2" key="1">
    <citation type="journal article" date="2021" name="Nat. Commun.">
        <title>Genetic determinants of endophytism in the Arabidopsis root mycobiome.</title>
        <authorList>
            <person name="Mesny F."/>
            <person name="Miyauchi S."/>
            <person name="Thiergart T."/>
            <person name="Pickel B."/>
            <person name="Atanasova L."/>
            <person name="Karlsson M."/>
            <person name="Huettel B."/>
            <person name="Barry K.W."/>
            <person name="Haridas S."/>
            <person name="Chen C."/>
            <person name="Bauer D."/>
            <person name="Andreopoulos W."/>
            <person name="Pangilinan J."/>
            <person name="LaButti K."/>
            <person name="Riley R."/>
            <person name="Lipzen A."/>
            <person name="Clum A."/>
            <person name="Drula E."/>
            <person name="Henrissat B."/>
            <person name="Kohler A."/>
            <person name="Grigoriev I.V."/>
            <person name="Martin F.M."/>
            <person name="Hacquard S."/>
        </authorList>
    </citation>
    <scope>NUCLEOTIDE SEQUENCE</scope>
    <source>
        <strain evidence="2">MPI-CAGE-AT-0016</strain>
    </source>
</reference>
<proteinExistence type="predicted"/>
<feature type="compositionally biased region" description="Polar residues" evidence="1">
    <location>
        <begin position="101"/>
        <end position="110"/>
    </location>
</feature>
<comment type="caution">
    <text evidence="2">The sequence shown here is derived from an EMBL/GenBank/DDBJ whole genome shotgun (WGS) entry which is preliminary data.</text>
</comment>
<dbReference type="AlphaFoldDB" id="A0A8K0WZR7"/>
<name>A0A8K0WZR7_9PEZI</name>
<dbReference type="EMBL" id="JAGPXD010000007">
    <property type="protein sequence ID" value="KAH7347569.1"/>
    <property type="molecule type" value="Genomic_DNA"/>
</dbReference>
<gene>
    <name evidence="2" type="ORF">B0T11DRAFT_142708</name>
</gene>
<evidence type="ECO:0000256" key="1">
    <source>
        <dbReference type="SAM" id="MobiDB-lite"/>
    </source>
</evidence>
<organism evidence="2 3">
    <name type="scientific">Plectosphaerella cucumerina</name>
    <dbReference type="NCBI Taxonomy" id="40658"/>
    <lineage>
        <taxon>Eukaryota</taxon>
        <taxon>Fungi</taxon>
        <taxon>Dikarya</taxon>
        <taxon>Ascomycota</taxon>
        <taxon>Pezizomycotina</taxon>
        <taxon>Sordariomycetes</taxon>
        <taxon>Hypocreomycetidae</taxon>
        <taxon>Glomerellales</taxon>
        <taxon>Plectosphaerellaceae</taxon>
        <taxon>Plectosphaerella</taxon>
    </lineage>
</organism>
<feature type="compositionally biased region" description="Basic and acidic residues" evidence="1">
    <location>
        <begin position="71"/>
        <end position="86"/>
    </location>
</feature>
<feature type="region of interest" description="Disordered" evidence="1">
    <location>
        <begin position="1"/>
        <end position="110"/>
    </location>
</feature>
<evidence type="ECO:0000313" key="2">
    <source>
        <dbReference type="EMBL" id="KAH7347569.1"/>
    </source>
</evidence>
<feature type="compositionally biased region" description="Basic and acidic residues" evidence="1">
    <location>
        <begin position="8"/>
        <end position="18"/>
    </location>
</feature>
<accession>A0A8K0WZR7</accession>
<feature type="compositionally biased region" description="Polar residues" evidence="1">
    <location>
        <begin position="45"/>
        <end position="66"/>
    </location>
</feature>
<feature type="region of interest" description="Disordered" evidence="1">
    <location>
        <begin position="169"/>
        <end position="242"/>
    </location>
</feature>
<dbReference type="Proteomes" id="UP000813385">
    <property type="component" value="Unassembled WGS sequence"/>
</dbReference>
<keyword evidence="3" id="KW-1185">Reference proteome</keyword>
<evidence type="ECO:0000313" key="3">
    <source>
        <dbReference type="Proteomes" id="UP000813385"/>
    </source>
</evidence>
<sequence length="263" mass="29244">MHRYSHSRTIDLRSRTRPWDQLPQARDSRDRRQPPPGLLPKTPAAQRQMQGYNQSEALEITYSSPLDSDFDSDRHSSNRIASRDDFSSPLALPQTPPTEYEYSTSAENSSKSTFLDPMATAFTPNSPTPSYKTIGHQTNEFPLPAGYKNSRQWHQINAHPILMPEAIWGPSDNASNHDPKPLSSANKRLCTPRARDRESTPPGVGFEDDEDFLPASMMGSSSPKLVAKRPPPGIAQASKAPPLWETLEEMSSVASTSTYWGGH</sequence>
<protein>
    <submittedName>
        <fullName evidence="2">Uncharacterized protein</fullName>
    </submittedName>
</protein>